<gene>
    <name evidence="2" type="ORF">PLEPLA_LOCUS1794</name>
</gene>
<comment type="caution">
    <text evidence="2">The sequence shown here is derived from an EMBL/GenBank/DDBJ whole genome shotgun (WGS) entry which is preliminary data.</text>
</comment>
<dbReference type="AlphaFoldDB" id="A0A9N7Y1D2"/>
<evidence type="ECO:0000256" key="1">
    <source>
        <dbReference type="SAM" id="MobiDB-lite"/>
    </source>
</evidence>
<accession>A0A9N7Y1D2</accession>
<organism evidence="2 3">
    <name type="scientific">Pleuronectes platessa</name>
    <name type="common">European plaice</name>
    <dbReference type="NCBI Taxonomy" id="8262"/>
    <lineage>
        <taxon>Eukaryota</taxon>
        <taxon>Metazoa</taxon>
        <taxon>Chordata</taxon>
        <taxon>Craniata</taxon>
        <taxon>Vertebrata</taxon>
        <taxon>Euteleostomi</taxon>
        <taxon>Actinopterygii</taxon>
        <taxon>Neopterygii</taxon>
        <taxon>Teleostei</taxon>
        <taxon>Neoteleostei</taxon>
        <taxon>Acanthomorphata</taxon>
        <taxon>Carangaria</taxon>
        <taxon>Pleuronectiformes</taxon>
        <taxon>Pleuronectoidei</taxon>
        <taxon>Pleuronectidae</taxon>
        <taxon>Pleuronectes</taxon>
    </lineage>
</organism>
<protein>
    <submittedName>
        <fullName evidence="2">Uncharacterized protein</fullName>
    </submittedName>
</protein>
<sequence length="122" mass="13683">MSSRGHGLDLTLRIQTARKHSTNEEDCGILTRRHAHDRSPAKRLAPTSPPPPPAPHPQFAPWACRIHPRDQILGKTMIYRPTLGDSCNPDTQAHMHIRKANIRNVTADLETDGETSLKKEDK</sequence>
<dbReference type="Proteomes" id="UP001153269">
    <property type="component" value="Unassembled WGS sequence"/>
</dbReference>
<evidence type="ECO:0000313" key="3">
    <source>
        <dbReference type="Proteomes" id="UP001153269"/>
    </source>
</evidence>
<evidence type="ECO:0000313" key="2">
    <source>
        <dbReference type="EMBL" id="CAB1414090.1"/>
    </source>
</evidence>
<name>A0A9N7Y1D2_PLEPL</name>
<feature type="region of interest" description="Disordered" evidence="1">
    <location>
        <begin position="19"/>
        <end position="60"/>
    </location>
</feature>
<feature type="compositionally biased region" description="Pro residues" evidence="1">
    <location>
        <begin position="47"/>
        <end position="58"/>
    </location>
</feature>
<dbReference type="EMBL" id="CADEAL010000088">
    <property type="protein sequence ID" value="CAB1414090.1"/>
    <property type="molecule type" value="Genomic_DNA"/>
</dbReference>
<keyword evidence="3" id="KW-1185">Reference proteome</keyword>
<proteinExistence type="predicted"/>
<reference evidence="2" key="1">
    <citation type="submission" date="2020-03" db="EMBL/GenBank/DDBJ databases">
        <authorList>
            <person name="Weist P."/>
        </authorList>
    </citation>
    <scope>NUCLEOTIDE SEQUENCE</scope>
</reference>